<accession>A0A9D2KAW7</accession>
<feature type="chain" id="PRO_5038801782" description="Magnesium transporter MgtE intracellular domain-containing protein" evidence="2">
    <location>
        <begin position="21"/>
        <end position="172"/>
    </location>
</feature>
<reference evidence="3" key="1">
    <citation type="journal article" date="2021" name="PeerJ">
        <title>Extensive microbial diversity within the chicken gut microbiome revealed by metagenomics and culture.</title>
        <authorList>
            <person name="Gilroy R."/>
            <person name="Ravi A."/>
            <person name="Getino M."/>
            <person name="Pursley I."/>
            <person name="Horton D.L."/>
            <person name="Alikhan N.F."/>
            <person name="Baker D."/>
            <person name="Gharbi K."/>
            <person name="Hall N."/>
            <person name="Watson M."/>
            <person name="Adriaenssens E.M."/>
            <person name="Foster-Nyarko E."/>
            <person name="Jarju S."/>
            <person name="Secka A."/>
            <person name="Antonio M."/>
            <person name="Oren A."/>
            <person name="Chaudhuri R.R."/>
            <person name="La Ragione R."/>
            <person name="Hildebrand F."/>
            <person name="Pallen M.J."/>
        </authorList>
    </citation>
    <scope>NUCLEOTIDE SEQUENCE</scope>
    <source>
        <strain evidence="3">ChiW4-1371</strain>
    </source>
</reference>
<dbReference type="EMBL" id="DXAQ01000115">
    <property type="protein sequence ID" value="HIZ89764.1"/>
    <property type="molecule type" value="Genomic_DNA"/>
</dbReference>
<evidence type="ECO:0000313" key="4">
    <source>
        <dbReference type="Proteomes" id="UP000824176"/>
    </source>
</evidence>
<sequence length="172" mass="19497">MKKLVIILTLSLFAVNTIYAQQQDNKVIDTTAILKELREKEKNLNIREADLNAKEARLNAMEQDLLARESDIKKIRDEVSAQLKSLSEQQNKELDNLVKVYSTSKPKSVANIITTMDIDTAVSIFSRMTPNVAGKILNELGKSNPEYASKMAERLTYQPVFGDDKKRQQPKN</sequence>
<evidence type="ECO:0000256" key="1">
    <source>
        <dbReference type="SAM" id="Coils"/>
    </source>
</evidence>
<feature type="coiled-coil region" evidence="1">
    <location>
        <begin position="34"/>
        <end position="92"/>
    </location>
</feature>
<dbReference type="Proteomes" id="UP000824176">
    <property type="component" value="Unassembled WGS sequence"/>
</dbReference>
<feature type="signal peptide" evidence="2">
    <location>
        <begin position="1"/>
        <end position="20"/>
    </location>
</feature>
<reference evidence="3" key="2">
    <citation type="submission" date="2021-04" db="EMBL/GenBank/DDBJ databases">
        <authorList>
            <person name="Gilroy R."/>
        </authorList>
    </citation>
    <scope>NUCLEOTIDE SEQUENCE</scope>
    <source>
        <strain evidence="3">ChiW4-1371</strain>
    </source>
</reference>
<protein>
    <recommendedName>
        <fullName evidence="5">Magnesium transporter MgtE intracellular domain-containing protein</fullName>
    </recommendedName>
</protein>
<dbReference type="AlphaFoldDB" id="A0A9D2KAW7"/>
<evidence type="ECO:0000313" key="3">
    <source>
        <dbReference type="EMBL" id="HIZ89764.1"/>
    </source>
</evidence>
<dbReference type="SUPFAM" id="SSF158791">
    <property type="entry name" value="MgtE N-terminal domain-like"/>
    <property type="match status" value="1"/>
</dbReference>
<comment type="caution">
    <text evidence="3">The sequence shown here is derived from an EMBL/GenBank/DDBJ whole genome shotgun (WGS) entry which is preliminary data.</text>
</comment>
<keyword evidence="1" id="KW-0175">Coiled coil</keyword>
<proteinExistence type="predicted"/>
<keyword evidence="2" id="KW-0732">Signal</keyword>
<organism evidence="3 4">
    <name type="scientific">Candidatus Mucispirillum faecigallinarum</name>
    <dbReference type="NCBI Taxonomy" id="2838699"/>
    <lineage>
        <taxon>Bacteria</taxon>
        <taxon>Pseudomonadati</taxon>
        <taxon>Deferribacterota</taxon>
        <taxon>Deferribacteres</taxon>
        <taxon>Deferribacterales</taxon>
        <taxon>Mucispirillaceae</taxon>
        <taxon>Mucispirillum</taxon>
    </lineage>
</organism>
<evidence type="ECO:0008006" key="5">
    <source>
        <dbReference type="Google" id="ProtNLM"/>
    </source>
</evidence>
<evidence type="ECO:0000256" key="2">
    <source>
        <dbReference type="SAM" id="SignalP"/>
    </source>
</evidence>
<name>A0A9D2KAW7_9BACT</name>
<gene>
    <name evidence="3" type="ORF">H9804_07445</name>
</gene>